<dbReference type="Pfam" id="PF00892">
    <property type="entry name" value="EamA"/>
    <property type="match status" value="2"/>
</dbReference>
<dbReference type="Proteomes" id="UP001057998">
    <property type="component" value="Chromosome 2"/>
</dbReference>
<feature type="transmembrane region" description="Helical" evidence="1">
    <location>
        <begin position="126"/>
        <end position="143"/>
    </location>
</feature>
<dbReference type="InterPro" id="IPR000620">
    <property type="entry name" value="EamA_dom"/>
</dbReference>
<dbReference type="PANTHER" id="PTHR22911:SF79">
    <property type="entry name" value="MOBA-LIKE NTP TRANSFERASE DOMAIN-CONTAINING PROTEIN"/>
    <property type="match status" value="1"/>
</dbReference>
<dbReference type="EMBL" id="CP101509">
    <property type="protein sequence ID" value="UTV29566.1"/>
    <property type="molecule type" value="Genomic_DNA"/>
</dbReference>
<reference evidence="3" key="1">
    <citation type="submission" date="2022-07" db="EMBL/GenBank/DDBJ databases">
        <title>Genome sequencing of Photobacterium atrarenae GJH2-4.</title>
        <authorList>
            <person name="Park S.-J."/>
        </authorList>
    </citation>
    <scope>NUCLEOTIDE SEQUENCE</scope>
    <source>
        <strain evidence="3">GJH2-4</strain>
    </source>
</reference>
<feature type="transmembrane region" description="Helical" evidence="1">
    <location>
        <begin position="243"/>
        <end position="266"/>
    </location>
</feature>
<keyword evidence="4" id="KW-1185">Reference proteome</keyword>
<evidence type="ECO:0000313" key="4">
    <source>
        <dbReference type="Proteomes" id="UP001057998"/>
    </source>
</evidence>
<keyword evidence="1" id="KW-0472">Membrane</keyword>
<feature type="domain" description="EamA" evidence="2">
    <location>
        <begin position="5"/>
        <end position="142"/>
    </location>
</feature>
<organism evidence="3 4">
    <name type="scientific">Photobacterium atrarenae</name>
    <dbReference type="NCBI Taxonomy" id="865757"/>
    <lineage>
        <taxon>Bacteria</taxon>
        <taxon>Pseudomonadati</taxon>
        <taxon>Pseudomonadota</taxon>
        <taxon>Gammaproteobacteria</taxon>
        <taxon>Vibrionales</taxon>
        <taxon>Vibrionaceae</taxon>
        <taxon>Photobacterium</taxon>
    </lineage>
</organism>
<protein>
    <submittedName>
        <fullName evidence="3">DMT family transporter</fullName>
    </submittedName>
</protein>
<gene>
    <name evidence="3" type="ORF">NNL38_21355</name>
</gene>
<dbReference type="InterPro" id="IPR037185">
    <property type="entry name" value="EmrE-like"/>
</dbReference>
<proteinExistence type="predicted"/>
<feature type="transmembrane region" description="Helical" evidence="1">
    <location>
        <begin position="92"/>
        <end position="114"/>
    </location>
</feature>
<evidence type="ECO:0000259" key="2">
    <source>
        <dbReference type="Pfam" id="PF00892"/>
    </source>
</evidence>
<keyword evidence="1" id="KW-0812">Transmembrane</keyword>
<feature type="domain" description="EamA" evidence="2">
    <location>
        <begin position="154"/>
        <end position="283"/>
    </location>
</feature>
<feature type="transmembrane region" description="Helical" evidence="1">
    <location>
        <begin position="272"/>
        <end position="292"/>
    </location>
</feature>
<feature type="transmembrane region" description="Helical" evidence="1">
    <location>
        <begin position="155"/>
        <end position="173"/>
    </location>
</feature>
<name>A0ABY5GK96_9GAMM</name>
<feature type="transmembrane region" description="Helical" evidence="1">
    <location>
        <begin position="68"/>
        <end position="86"/>
    </location>
</feature>
<feature type="transmembrane region" description="Helical" evidence="1">
    <location>
        <begin position="36"/>
        <end position="56"/>
    </location>
</feature>
<dbReference type="PANTHER" id="PTHR22911">
    <property type="entry name" value="ACYL-MALONYL CONDENSING ENZYME-RELATED"/>
    <property type="match status" value="1"/>
</dbReference>
<feature type="transmembrane region" description="Helical" evidence="1">
    <location>
        <begin position="213"/>
        <end position="231"/>
    </location>
</feature>
<dbReference type="RefSeq" id="WP_255390884.1">
    <property type="nucleotide sequence ID" value="NZ_CP101509.1"/>
</dbReference>
<feature type="transmembrane region" description="Helical" evidence="1">
    <location>
        <begin position="185"/>
        <end position="207"/>
    </location>
</feature>
<evidence type="ECO:0000313" key="3">
    <source>
        <dbReference type="EMBL" id="UTV29566.1"/>
    </source>
</evidence>
<keyword evidence="1" id="KW-1133">Transmembrane helix</keyword>
<dbReference type="SUPFAM" id="SSF103481">
    <property type="entry name" value="Multidrug resistance efflux transporter EmrE"/>
    <property type="match status" value="2"/>
</dbReference>
<accession>A0ABY5GK96</accession>
<sequence>MKIYGGLLAVLAALLNGTVGFFSVNLFQTGLSSEAVAFYKCLIAFMTLGVWAAMTGQLGTLGRYVRQLWLRIAVCAFFGFFVLYYFETAAYQHINVAVVVFCLFGASTIATFLLNAALGRRWVNKHELVAMLLSLGGLYLVFVETQQLSGQESTGLLLAVVAGLGYASFLVLTQKLGLGGGLIPVAALLLFGVIYLSIPLALSGWAVPSSDSLFDLLMLAILPTIGGFWCTTKSLTLIESQSVQLIELTEPIFALIIGFVFLGQLVTGPQMLGGGLIMVAIVIHEFAILDRLDRLWARSKRSYS</sequence>
<evidence type="ECO:0000256" key="1">
    <source>
        <dbReference type="SAM" id="Phobius"/>
    </source>
</evidence>